<dbReference type="PANTHER" id="PTHR43032">
    <property type="entry name" value="PROTEIN-METHIONINE-SULFOXIDE REDUCTASE"/>
    <property type="match status" value="1"/>
</dbReference>
<dbReference type="EMBL" id="BMZA01000001">
    <property type="protein sequence ID" value="GGY93132.1"/>
    <property type="molecule type" value="Genomic_DNA"/>
</dbReference>
<dbReference type="PANTHER" id="PTHR43032:SF2">
    <property type="entry name" value="BLL0505 PROTEIN"/>
    <property type="match status" value="1"/>
</dbReference>
<dbReference type="SUPFAM" id="SSF56524">
    <property type="entry name" value="Oxidoreductase molybdopterin-binding domain"/>
    <property type="match status" value="1"/>
</dbReference>
<feature type="domain" description="Oxidoreductase molybdopterin-binding" evidence="1">
    <location>
        <begin position="95"/>
        <end position="229"/>
    </location>
</feature>
<organism evidence="2 3">
    <name type="scientific">Novosphingobium colocasiae</name>
    <dbReference type="NCBI Taxonomy" id="1256513"/>
    <lineage>
        <taxon>Bacteria</taxon>
        <taxon>Pseudomonadati</taxon>
        <taxon>Pseudomonadota</taxon>
        <taxon>Alphaproteobacteria</taxon>
        <taxon>Sphingomonadales</taxon>
        <taxon>Sphingomonadaceae</taxon>
        <taxon>Novosphingobium</taxon>
    </lineage>
</organism>
<evidence type="ECO:0000259" key="1">
    <source>
        <dbReference type="Pfam" id="PF00174"/>
    </source>
</evidence>
<dbReference type="Pfam" id="PF00174">
    <property type="entry name" value="Oxidored_molyb"/>
    <property type="match status" value="1"/>
</dbReference>
<reference evidence="2" key="2">
    <citation type="submission" date="2020-09" db="EMBL/GenBank/DDBJ databases">
        <authorList>
            <person name="Sun Q."/>
            <person name="Kim S."/>
        </authorList>
    </citation>
    <scope>NUCLEOTIDE SEQUENCE</scope>
    <source>
        <strain evidence="2">KCTC 32255</strain>
    </source>
</reference>
<dbReference type="InterPro" id="IPR000572">
    <property type="entry name" value="OxRdtase_Mopterin-bd_dom"/>
</dbReference>
<comment type="caution">
    <text evidence="2">The sequence shown here is derived from an EMBL/GenBank/DDBJ whole genome shotgun (WGS) entry which is preliminary data.</text>
</comment>
<protein>
    <submittedName>
        <fullName evidence="2">Molybdopterin oxidoreductase</fullName>
    </submittedName>
</protein>
<dbReference type="Proteomes" id="UP000648075">
    <property type="component" value="Unassembled WGS sequence"/>
</dbReference>
<dbReference type="PROSITE" id="PS51257">
    <property type="entry name" value="PROKAR_LIPOPROTEIN"/>
    <property type="match status" value="1"/>
</dbReference>
<name>A0A918P9A7_9SPHN</name>
<gene>
    <name evidence="2" type="ORF">GCM10011614_05070</name>
</gene>
<evidence type="ECO:0000313" key="3">
    <source>
        <dbReference type="Proteomes" id="UP000648075"/>
    </source>
</evidence>
<dbReference type="InterPro" id="IPR036374">
    <property type="entry name" value="OxRdtase_Mopterin-bd_sf"/>
</dbReference>
<proteinExistence type="predicted"/>
<sequence length="255" mass="28681">MMAERSFDRRKLIRLGAAATGAALLSGCDRLFDNPAFRGTLEEAEDLHRVTQRILGGQALAREFAEADMSPVFRANGSKSVADAIYRAHLAQGFAHWSLRVDGLVERPLDLPLVALKQMTQRRQITRHDCVEGWSAIGQWRGPRLEQVLALARPRPQARYVVLHCADLYHGKPYYESIDMIDARHPQTILAWEMNGKPLEEAHGAPLRLRVERQLGYKQAKFISRIELRASLAGLYGGKGGYWEDNGAYAWYAGI</sequence>
<dbReference type="AlphaFoldDB" id="A0A918P9A7"/>
<evidence type="ECO:0000313" key="2">
    <source>
        <dbReference type="EMBL" id="GGY93132.1"/>
    </source>
</evidence>
<reference evidence="2" key="1">
    <citation type="journal article" date="2014" name="Int. J. Syst. Evol. Microbiol.">
        <title>Complete genome sequence of Corynebacterium casei LMG S-19264T (=DSM 44701T), isolated from a smear-ripened cheese.</title>
        <authorList>
            <consortium name="US DOE Joint Genome Institute (JGI-PGF)"/>
            <person name="Walter F."/>
            <person name="Albersmeier A."/>
            <person name="Kalinowski J."/>
            <person name="Ruckert C."/>
        </authorList>
    </citation>
    <scope>NUCLEOTIDE SEQUENCE</scope>
    <source>
        <strain evidence="2">KCTC 32255</strain>
    </source>
</reference>
<keyword evidence="3" id="KW-1185">Reference proteome</keyword>
<dbReference type="Gene3D" id="3.90.420.10">
    <property type="entry name" value="Oxidoreductase, molybdopterin-binding domain"/>
    <property type="match status" value="1"/>
</dbReference>
<accession>A0A918P9A7</accession>